<comment type="subunit">
    <text evidence="6">Homodimer.</text>
</comment>
<dbReference type="GO" id="GO:0002055">
    <property type="term" value="F:adenine binding"/>
    <property type="evidence" value="ECO:0007669"/>
    <property type="project" value="TreeGrafter"/>
</dbReference>
<evidence type="ECO:0000256" key="9">
    <source>
        <dbReference type="ARBA" id="ARBA00022676"/>
    </source>
</evidence>
<dbReference type="GO" id="GO:0006168">
    <property type="term" value="P:adenine salvage"/>
    <property type="evidence" value="ECO:0007669"/>
    <property type="project" value="TreeGrafter"/>
</dbReference>
<dbReference type="InterPro" id="IPR000836">
    <property type="entry name" value="PRTase_dom"/>
</dbReference>
<dbReference type="PANTHER" id="PTHR32315">
    <property type="entry name" value="ADENINE PHOSPHORIBOSYLTRANSFERASE"/>
    <property type="match status" value="1"/>
</dbReference>
<gene>
    <name evidence="14" type="primary">apt</name>
    <name evidence="14" type="ORF">A1019T_01221</name>
</gene>
<comment type="subcellular location">
    <subcellularLocation>
        <location evidence="3">Cytoplasm</location>
    </subcellularLocation>
</comment>
<organism evidence="14 15">
    <name type="scientific">Psychrobacter pasteurii</name>
    <dbReference type="NCBI Taxonomy" id="1945520"/>
    <lineage>
        <taxon>Bacteria</taxon>
        <taxon>Pseudomonadati</taxon>
        <taxon>Pseudomonadota</taxon>
        <taxon>Gammaproteobacteria</taxon>
        <taxon>Moraxellales</taxon>
        <taxon>Moraxellaceae</taxon>
        <taxon>Psychrobacter</taxon>
    </lineage>
</organism>
<comment type="pathway">
    <text evidence="4">Purine metabolism; AMP biosynthesis via salvage pathway; AMP from adenine: step 1/1.</text>
</comment>
<comment type="catalytic activity">
    <reaction evidence="1">
        <text>AMP + diphosphate = 5-phospho-alpha-D-ribose 1-diphosphate + adenine</text>
        <dbReference type="Rhea" id="RHEA:16609"/>
        <dbReference type="ChEBI" id="CHEBI:16708"/>
        <dbReference type="ChEBI" id="CHEBI:33019"/>
        <dbReference type="ChEBI" id="CHEBI:58017"/>
        <dbReference type="ChEBI" id="CHEBI:456215"/>
        <dbReference type="EC" id="2.4.2.7"/>
    </reaction>
</comment>
<evidence type="ECO:0000256" key="2">
    <source>
        <dbReference type="ARBA" id="ARBA00003968"/>
    </source>
</evidence>
<evidence type="ECO:0000313" key="14">
    <source>
        <dbReference type="EMBL" id="SJM37249.1"/>
    </source>
</evidence>
<dbReference type="FunFam" id="3.40.50.2020:FF:000004">
    <property type="entry name" value="Adenine phosphoribosyltransferase"/>
    <property type="match status" value="1"/>
</dbReference>
<reference evidence="15" key="1">
    <citation type="submission" date="2017-02" db="EMBL/GenBank/DDBJ databases">
        <authorList>
            <person name="Mornico D."/>
        </authorList>
    </citation>
    <scope>NUCLEOTIDE SEQUENCE [LARGE SCALE GENOMIC DNA]</scope>
</reference>
<dbReference type="OrthoDB" id="9803963at2"/>
<sequence length="195" mass="21154">MSDNPQSLSNSQETSAVPVNNETLQNRRQHDLWKAIRTVPDFPKPGIDFYDITPLLLDHVDEVIDGMLAALPEGLLEQIDCFVAVEARGFVFASLLSGRLGKGMVLLRKPGKLPPPVANKSYALEYGSDTLEIQGGMAPRKVLLVDDILATGGTLTTAYHLCQEAGHDVAGVLVLLDLVDLHKPFPVPVYTVLEG</sequence>
<evidence type="ECO:0000256" key="3">
    <source>
        <dbReference type="ARBA" id="ARBA00004496"/>
    </source>
</evidence>
<evidence type="ECO:0000256" key="11">
    <source>
        <dbReference type="ARBA" id="ARBA00022726"/>
    </source>
</evidence>
<evidence type="ECO:0000256" key="6">
    <source>
        <dbReference type="ARBA" id="ARBA00011738"/>
    </source>
</evidence>
<dbReference type="CDD" id="cd06223">
    <property type="entry name" value="PRTases_typeI"/>
    <property type="match status" value="1"/>
</dbReference>
<dbReference type="InterPro" id="IPR029057">
    <property type="entry name" value="PRTase-like"/>
</dbReference>
<keyword evidence="10 14" id="KW-0808">Transferase</keyword>
<dbReference type="GO" id="GO:0016208">
    <property type="term" value="F:AMP binding"/>
    <property type="evidence" value="ECO:0007669"/>
    <property type="project" value="TreeGrafter"/>
</dbReference>
<evidence type="ECO:0000256" key="5">
    <source>
        <dbReference type="ARBA" id="ARBA00008391"/>
    </source>
</evidence>
<dbReference type="Pfam" id="PF00156">
    <property type="entry name" value="Pribosyltran"/>
    <property type="match status" value="1"/>
</dbReference>
<dbReference type="InterPro" id="IPR050054">
    <property type="entry name" value="UPRTase/APRTase"/>
</dbReference>
<keyword evidence="15" id="KW-1185">Reference proteome</keyword>
<dbReference type="SUPFAM" id="SSF53271">
    <property type="entry name" value="PRTase-like"/>
    <property type="match status" value="1"/>
</dbReference>
<evidence type="ECO:0000256" key="7">
    <source>
        <dbReference type="ARBA" id="ARBA00011893"/>
    </source>
</evidence>
<evidence type="ECO:0000256" key="4">
    <source>
        <dbReference type="ARBA" id="ARBA00004659"/>
    </source>
</evidence>
<accession>A0A1R4EFS3</accession>
<keyword evidence="9 14" id="KW-0328">Glycosyltransferase</keyword>
<dbReference type="GO" id="GO:0005737">
    <property type="term" value="C:cytoplasm"/>
    <property type="evidence" value="ECO:0007669"/>
    <property type="project" value="UniProtKB-SubCell"/>
</dbReference>
<dbReference type="AlphaFoldDB" id="A0A1R4EFS3"/>
<dbReference type="EMBL" id="FUGD01000076">
    <property type="protein sequence ID" value="SJM37249.1"/>
    <property type="molecule type" value="Genomic_DNA"/>
</dbReference>
<evidence type="ECO:0000256" key="1">
    <source>
        <dbReference type="ARBA" id="ARBA00000868"/>
    </source>
</evidence>
<dbReference type="EC" id="2.4.2.7" evidence="7"/>
<keyword evidence="11" id="KW-0660">Purine salvage</keyword>
<feature type="region of interest" description="Disordered" evidence="12">
    <location>
        <begin position="1"/>
        <end position="23"/>
    </location>
</feature>
<dbReference type="NCBIfam" id="NF002636">
    <property type="entry name" value="PRK02304.1-5"/>
    <property type="match status" value="1"/>
</dbReference>
<evidence type="ECO:0000259" key="13">
    <source>
        <dbReference type="Pfam" id="PF00156"/>
    </source>
</evidence>
<evidence type="ECO:0000256" key="12">
    <source>
        <dbReference type="SAM" id="MobiDB-lite"/>
    </source>
</evidence>
<evidence type="ECO:0000256" key="8">
    <source>
        <dbReference type="ARBA" id="ARBA00022490"/>
    </source>
</evidence>
<dbReference type="PANTHER" id="PTHR32315:SF3">
    <property type="entry name" value="ADENINE PHOSPHORIBOSYLTRANSFERASE"/>
    <property type="match status" value="1"/>
</dbReference>
<dbReference type="GO" id="GO:0003999">
    <property type="term" value="F:adenine phosphoribosyltransferase activity"/>
    <property type="evidence" value="ECO:0007669"/>
    <property type="project" value="UniProtKB-EC"/>
</dbReference>
<dbReference type="GO" id="GO:0044209">
    <property type="term" value="P:AMP salvage"/>
    <property type="evidence" value="ECO:0007669"/>
    <property type="project" value="TreeGrafter"/>
</dbReference>
<evidence type="ECO:0000313" key="15">
    <source>
        <dbReference type="Proteomes" id="UP000188169"/>
    </source>
</evidence>
<dbReference type="Gene3D" id="3.40.50.2020">
    <property type="match status" value="1"/>
</dbReference>
<keyword evidence="8" id="KW-0963">Cytoplasm</keyword>
<comment type="similarity">
    <text evidence="5">Belongs to the purine/pyrimidine phosphoribosyltransferase family.</text>
</comment>
<evidence type="ECO:0000256" key="10">
    <source>
        <dbReference type="ARBA" id="ARBA00022679"/>
    </source>
</evidence>
<dbReference type="STRING" id="1945520.A1019T_01221"/>
<dbReference type="Proteomes" id="UP000188169">
    <property type="component" value="Unassembled WGS sequence"/>
</dbReference>
<feature type="domain" description="Phosphoribosyltransferase" evidence="13">
    <location>
        <begin position="67"/>
        <end position="177"/>
    </location>
</feature>
<dbReference type="GO" id="GO:0006166">
    <property type="term" value="P:purine ribonucleoside salvage"/>
    <property type="evidence" value="ECO:0007669"/>
    <property type="project" value="UniProtKB-KW"/>
</dbReference>
<protein>
    <recommendedName>
        <fullName evidence="7">adenine phosphoribosyltransferase</fullName>
        <ecNumber evidence="7">2.4.2.7</ecNumber>
    </recommendedName>
</protein>
<comment type="function">
    <text evidence="2">Catalyzes a salvage reaction resulting in the formation of AMP, that is energically less costly than de novo synthesis.</text>
</comment>
<proteinExistence type="inferred from homology"/>
<dbReference type="RefSeq" id="WP_077448644.1">
    <property type="nucleotide sequence ID" value="NZ_FUGD01000076.1"/>
</dbReference>
<name>A0A1R4EFS3_9GAMM</name>